<reference evidence="3 4" key="1">
    <citation type="journal article" date="2019" name="Sci. Rep.">
        <title>Orb-weaving spider Araneus ventricosus genome elucidates the spidroin gene catalogue.</title>
        <authorList>
            <person name="Kono N."/>
            <person name="Nakamura H."/>
            <person name="Ohtoshi R."/>
            <person name="Moran D.A.P."/>
            <person name="Shinohara A."/>
            <person name="Yoshida Y."/>
            <person name="Fujiwara M."/>
            <person name="Mori M."/>
            <person name="Tomita M."/>
            <person name="Arakawa K."/>
        </authorList>
    </citation>
    <scope>NUCLEOTIDE SEQUENCE [LARGE SCALE GENOMIC DNA]</scope>
</reference>
<protein>
    <recommendedName>
        <fullName evidence="1">DUF5641 domain-containing protein</fullName>
    </recommendedName>
</protein>
<gene>
    <name evidence="2" type="ORF">AVEN_140501_1</name>
    <name evidence="3" type="ORF">AVEN_189799_1</name>
</gene>
<sequence length="131" mass="14925">MLSITPTIPKGIFSRTYTKSKVTFEKTTGDVVLIGSDNTKRLNWPLGRVIELFQGKDNIERVAKLRVANGEIIRPIQRIYPLGMSSTEISKSVPENIESIADITELLTVCTLFRTSILHKLIHIRKYNRRL</sequence>
<name>A0A4Y2PR60_ARAVE</name>
<dbReference type="AlphaFoldDB" id="A0A4Y2PR60"/>
<organism evidence="3 4">
    <name type="scientific">Araneus ventricosus</name>
    <name type="common">Orbweaver spider</name>
    <name type="synonym">Epeira ventricosa</name>
    <dbReference type="NCBI Taxonomy" id="182803"/>
    <lineage>
        <taxon>Eukaryota</taxon>
        <taxon>Metazoa</taxon>
        <taxon>Ecdysozoa</taxon>
        <taxon>Arthropoda</taxon>
        <taxon>Chelicerata</taxon>
        <taxon>Arachnida</taxon>
        <taxon>Araneae</taxon>
        <taxon>Araneomorphae</taxon>
        <taxon>Entelegynae</taxon>
        <taxon>Araneoidea</taxon>
        <taxon>Araneidae</taxon>
        <taxon>Araneus</taxon>
    </lineage>
</organism>
<dbReference type="InterPro" id="IPR040676">
    <property type="entry name" value="DUF5641"/>
</dbReference>
<dbReference type="EMBL" id="BGPR01011805">
    <property type="protein sequence ID" value="GBN53050.1"/>
    <property type="molecule type" value="Genomic_DNA"/>
</dbReference>
<proteinExistence type="predicted"/>
<feature type="domain" description="DUF5641" evidence="1">
    <location>
        <begin position="26"/>
        <end position="82"/>
    </location>
</feature>
<accession>A0A4Y2PR60</accession>
<evidence type="ECO:0000313" key="4">
    <source>
        <dbReference type="Proteomes" id="UP000499080"/>
    </source>
</evidence>
<dbReference type="Pfam" id="PF18701">
    <property type="entry name" value="DUF5641"/>
    <property type="match status" value="1"/>
</dbReference>
<comment type="caution">
    <text evidence="3">The sequence shown here is derived from an EMBL/GenBank/DDBJ whole genome shotgun (WGS) entry which is preliminary data.</text>
</comment>
<evidence type="ECO:0000313" key="2">
    <source>
        <dbReference type="EMBL" id="GBN53019.1"/>
    </source>
</evidence>
<evidence type="ECO:0000313" key="3">
    <source>
        <dbReference type="EMBL" id="GBN53050.1"/>
    </source>
</evidence>
<keyword evidence="4" id="KW-1185">Reference proteome</keyword>
<dbReference type="Proteomes" id="UP000499080">
    <property type="component" value="Unassembled WGS sequence"/>
</dbReference>
<dbReference type="OrthoDB" id="6419856at2759"/>
<dbReference type="EMBL" id="BGPR01011801">
    <property type="protein sequence ID" value="GBN53019.1"/>
    <property type="molecule type" value="Genomic_DNA"/>
</dbReference>
<evidence type="ECO:0000259" key="1">
    <source>
        <dbReference type="Pfam" id="PF18701"/>
    </source>
</evidence>